<feature type="compositionally biased region" description="Basic and acidic residues" evidence="2">
    <location>
        <begin position="35"/>
        <end position="61"/>
    </location>
</feature>
<sequence>MSPPWWWHGSRYDYYNYYYGYGNRRADAAEASLSAERKNREAENQMRERMQNKVDEQRAAQDKILQQQIRQAQETSAESIRNLERDRKEIIAKFESSAAATAKANSAEKAEIMNAHNNTIREKDAAIAKERKDQEEKVEKLRKEHEETRAKYEAKVAEEMDKRREDEKEHGKQMGELHEKRFEDMRVASEKFLALERDKTNIAMQGMMIHGQNIANSFLSLQNVTTINAIQGASDNLKTKIEAMLSEINRMEMRRGQLLDWTVEAKISSAPVPDYQAKVILDSLKEDLNNLKGLFKNCVSDLSANSTFARDRVEAAKGILHAAITITRPFYDAIAAVRVATVTEPKSVSLADIDQCMQQLRNLIQSFPSMSDQTTHECLQLEMAKLTIQNQDTLATLSNNAIAFGVSSRPAIQNGPVIPFNSPINHFSGQPFDYASQSRGNFDAPGTCLIQFDPNCLIYSAFDLLCVQMLNKLDALVSERLEERKGRGRSTSNRADVHQNRTTDFEEMEKQMLERMMKEEEMKFQEKMKSLSLFEEELKGADRSSKEAKQKLDDTLLESAARESLDRDNRNKKLKEQNERNRMEYELKKREYEKSEETHNQRWNSRNMEQSKNYDEMLYAKEEEIRKGEVENEALNRQAAKELDRMNEQLQFEQEQAHKAFREHLNSCRSQFRDFVMLMMKKQWNRQMEDKWAERLNGLKKWFNPIRQQFFLLRMRIEDLSSQFGLPDFSAADRAKMGINVSMLVNELETIINVMENEILDMQRMSEERPQATFLYDIQKSAREIANSASELSSNLQIMVAEDKMQLALWDQCVKCYDYLENSVEGIPTVNGLKRKYQAGV</sequence>
<feature type="region of interest" description="Disordered" evidence="2">
    <location>
        <begin position="540"/>
        <end position="582"/>
    </location>
</feature>
<evidence type="ECO:0000313" key="3">
    <source>
        <dbReference type="EnsemblMetazoa" id="PPA35249.1"/>
    </source>
</evidence>
<evidence type="ECO:0000256" key="1">
    <source>
        <dbReference type="SAM" id="Coils"/>
    </source>
</evidence>
<organism evidence="3 4">
    <name type="scientific">Pristionchus pacificus</name>
    <name type="common">Parasitic nematode worm</name>
    <dbReference type="NCBI Taxonomy" id="54126"/>
    <lineage>
        <taxon>Eukaryota</taxon>
        <taxon>Metazoa</taxon>
        <taxon>Ecdysozoa</taxon>
        <taxon>Nematoda</taxon>
        <taxon>Chromadorea</taxon>
        <taxon>Rhabditida</taxon>
        <taxon>Rhabditina</taxon>
        <taxon>Diplogasteromorpha</taxon>
        <taxon>Diplogasteroidea</taxon>
        <taxon>Neodiplogasteridae</taxon>
        <taxon>Pristionchus</taxon>
    </lineage>
</organism>
<gene>
    <name evidence="3" type="primary">WBGene00273618</name>
</gene>
<protein>
    <submittedName>
        <fullName evidence="3">Uncharacterized protein</fullName>
    </submittedName>
</protein>
<keyword evidence="1" id="KW-0175">Coiled coil</keyword>
<evidence type="ECO:0000256" key="2">
    <source>
        <dbReference type="SAM" id="MobiDB-lite"/>
    </source>
</evidence>
<proteinExistence type="predicted"/>
<feature type="coiled-coil region" evidence="1">
    <location>
        <begin position="124"/>
        <end position="169"/>
    </location>
</feature>
<dbReference type="EnsemblMetazoa" id="PPA35249.1">
    <property type="protein sequence ID" value="PPA35249.1"/>
    <property type="gene ID" value="WBGene00273618"/>
</dbReference>
<accession>A0A8R1UPB6</accession>
<reference evidence="3" key="2">
    <citation type="submission" date="2022-06" db="UniProtKB">
        <authorList>
            <consortium name="EnsemblMetazoa"/>
        </authorList>
    </citation>
    <scope>IDENTIFICATION</scope>
    <source>
        <strain evidence="3">PS312</strain>
    </source>
</reference>
<feature type="compositionally biased region" description="Basic and acidic residues" evidence="2">
    <location>
        <begin position="495"/>
        <end position="504"/>
    </location>
</feature>
<feature type="region of interest" description="Disordered" evidence="2">
    <location>
        <begin position="32"/>
        <end position="61"/>
    </location>
</feature>
<dbReference type="AlphaFoldDB" id="A0A2A6B6D8"/>
<dbReference type="Proteomes" id="UP000005239">
    <property type="component" value="Unassembled WGS sequence"/>
</dbReference>
<evidence type="ECO:0000313" key="4">
    <source>
        <dbReference type="Proteomes" id="UP000005239"/>
    </source>
</evidence>
<reference evidence="4" key="1">
    <citation type="journal article" date="2008" name="Nat. Genet.">
        <title>The Pristionchus pacificus genome provides a unique perspective on nematode lifestyle and parasitism.</title>
        <authorList>
            <person name="Dieterich C."/>
            <person name="Clifton S.W."/>
            <person name="Schuster L.N."/>
            <person name="Chinwalla A."/>
            <person name="Delehaunty K."/>
            <person name="Dinkelacker I."/>
            <person name="Fulton L."/>
            <person name="Fulton R."/>
            <person name="Godfrey J."/>
            <person name="Minx P."/>
            <person name="Mitreva M."/>
            <person name="Roeseler W."/>
            <person name="Tian H."/>
            <person name="Witte H."/>
            <person name="Yang S.P."/>
            <person name="Wilson R.K."/>
            <person name="Sommer R.J."/>
        </authorList>
    </citation>
    <scope>NUCLEOTIDE SEQUENCE [LARGE SCALE GENOMIC DNA]</scope>
    <source>
        <strain evidence="4">PS312</strain>
    </source>
</reference>
<accession>A0A2A6B6D8</accession>
<name>A0A2A6B6D8_PRIPA</name>
<feature type="region of interest" description="Disordered" evidence="2">
    <location>
        <begin position="482"/>
        <end position="504"/>
    </location>
</feature>
<keyword evidence="4" id="KW-1185">Reference proteome</keyword>